<keyword evidence="2" id="KW-0963">Cytoplasm</keyword>
<evidence type="ECO:0000256" key="1">
    <source>
        <dbReference type="ARBA" id="ARBA00004496"/>
    </source>
</evidence>
<evidence type="ECO:0000256" key="2">
    <source>
        <dbReference type="ARBA" id="ARBA00022490"/>
    </source>
</evidence>
<dbReference type="CDD" id="cd01108">
    <property type="entry name" value="HTH_CueR"/>
    <property type="match status" value="1"/>
</dbReference>
<keyword evidence="4" id="KW-0238">DNA-binding</keyword>
<organism evidence="7 8">
    <name type="scientific">Thalassospira xiamenensis M-5 = DSM 17429</name>
    <dbReference type="NCBI Taxonomy" id="1123366"/>
    <lineage>
        <taxon>Bacteria</taxon>
        <taxon>Pseudomonadati</taxon>
        <taxon>Pseudomonadota</taxon>
        <taxon>Alphaproteobacteria</taxon>
        <taxon>Rhodospirillales</taxon>
        <taxon>Thalassospiraceae</taxon>
        <taxon>Thalassospira</taxon>
    </lineage>
</organism>
<dbReference type="InterPro" id="IPR047057">
    <property type="entry name" value="MerR_fam"/>
</dbReference>
<dbReference type="GO" id="GO:0005737">
    <property type="term" value="C:cytoplasm"/>
    <property type="evidence" value="ECO:0007669"/>
    <property type="project" value="UniProtKB-SubCell"/>
</dbReference>
<dbReference type="PRINTS" id="PR00040">
    <property type="entry name" value="HTHMERR"/>
</dbReference>
<dbReference type="SUPFAM" id="SSF46955">
    <property type="entry name" value="Putative DNA-binding domain"/>
    <property type="match status" value="1"/>
</dbReference>
<dbReference type="Proteomes" id="UP000007127">
    <property type="component" value="Chromosome"/>
</dbReference>
<dbReference type="InterPro" id="IPR011789">
    <property type="entry name" value="CueR"/>
</dbReference>
<evidence type="ECO:0000256" key="5">
    <source>
        <dbReference type="ARBA" id="ARBA00023163"/>
    </source>
</evidence>
<evidence type="ECO:0000313" key="7">
    <source>
        <dbReference type="EMBL" id="AJD52255.1"/>
    </source>
</evidence>
<dbReference type="Gene3D" id="1.10.1660.10">
    <property type="match status" value="1"/>
</dbReference>
<dbReference type="GeneID" id="31927811"/>
<dbReference type="InterPro" id="IPR009061">
    <property type="entry name" value="DNA-bd_dom_put_sf"/>
</dbReference>
<keyword evidence="5" id="KW-0804">Transcription</keyword>
<keyword evidence="3" id="KW-0805">Transcription regulation</keyword>
<dbReference type="SMART" id="SM00422">
    <property type="entry name" value="HTH_MERR"/>
    <property type="match status" value="1"/>
</dbReference>
<dbReference type="NCBIfam" id="TIGR02044">
    <property type="entry name" value="CueR"/>
    <property type="match status" value="1"/>
</dbReference>
<evidence type="ECO:0000256" key="3">
    <source>
        <dbReference type="ARBA" id="ARBA00023015"/>
    </source>
</evidence>
<name>A0AB72UDB8_9PROT</name>
<dbReference type="AlphaFoldDB" id="A0AB72UDB8"/>
<reference evidence="7 8" key="1">
    <citation type="journal article" date="2012" name="J. Bacteriol.">
        <title>Genome sequence of Thalassospira xiamenensis type strain M-5.</title>
        <authorList>
            <person name="Lai Q."/>
            <person name="Shao Z."/>
        </authorList>
    </citation>
    <scope>NUCLEOTIDE SEQUENCE [LARGE SCALE GENOMIC DNA]</scope>
    <source>
        <strain evidence="7 8">M-5</strain>
    </source>
</reference>
<evidence type="ECO:0000313" key="8">
    <source>
        <dbReference type="Proteomes" id="UP000007127"/>
    </source>
</evidence>
<gene>
    <name evidence="7" type="ORF">TH3_10695</name>
</gene>
<evidence type="ECO:0000259" key="6">
    <source>
        <dbReference type="PROSITE" id="PS50937"/>
    </source>
</evidence>
<dbReference type="InterPro" id="IPR000551">
    <property type="entry name" value="MerR-type_HTH_dom"/>
</dbReference>
<proteinExistence type="predicted"/>
<dbReference type="PANTHER" id="PTHR30204">
    <property type="entry name" value="REDOX-CYCLING DRUG-SENSING TRANSCRIPTIONAL ACTIVATOR SOXR"/>
    <property type="match status" value="1"/>
</dbReference>
<dbReference type="GO" id="GO:0045893">
    <property type="term" value="P:positive regulation of DNA-templated transcription"/>
    <property type="evidence" value="ECO:0007669"/>
    <property type="project" value="InterPro"/>
</dbReference>
<dbReference type="GO" id="GO:0005507">
    <property type="term" value="F:copper ion binding"/>
    <property type="evidence" value="ECO:0007669"/>
    <property type="project" value="InterPro"/>
</dbReference>
<dbReference type="Pfam" id="PF00376">
    <property type="entry name" value="MerR"/>
    <property type="match status" value="1"/>
</dbReference>
<dbReference type="EMBL" id="CP004388">
    <property type="protein sequence ID" value="AJD52255.1"/>
    <property type="molecule type" value="Genomic_DNA"/>
</dbReference>
<dbReference type="PANTHER" id="PTHR30204:SF94">
    <property type="entry name" value="HEAVY METAL-DEPENDENT TRANSCRIPTIONAL REGULATOR HI_0293-RELATED"/>
    <property type="match status" value="1"/>
</dbReference>
<dbReference type="KEGG" id="txi:TH3_10695"/>
<dbReference type="GO" id="GO:0003700">
    <property type="term" value="F:DNA-binding transcription factor activity"/>
    <property type="evidence" value="ECO:0007669"/>
    <property type="project" value="InterPro"/>
</dbReference>
<dbReference type="InterPro" id="IPR015358">
    <property type="entry name" value="Tscrpt_reg_MerR_DNA-bd"/>
</dbReference>
<comment type="subcellular location">
    <subcellularLocation>
        <location evidence="1">Cytoplasm</location>
    </subcellularLocation>
</comment>
<feature type="domain" description="HTH merR-type" evidence="6">
    <location>
        <begin position="1"/>
        <end position="68"/>
    </location>
</feature>
<accession>A0AB72UDB8</accession>
<dbReference type="RefSeq" id="WP_007089394.1">
    <property type="nucleotide sequence ID" value="NZ_CP004388.1"/>
</dbReference>
<dbReference type="PROSITE" id="PS50937">
    <property type="entry name" value="HTH_MERR_2"/>
    <property type="match status" value="1"/>
</dbReference>
<dbReference type="GO" id="GO:0003677">
    <property type="term" value="F:DNA binding"/>
    <property type="evidence" value="ECO:0007669"/>
    <property type="project" value="UniProtKB-KW"/>
</dbReference>
<sequence length="127" mass="14493">MNISDASRDSGLPAKTIRYYEDIGLVKPGRLENGYRDYSDDDLHKLRFLQRSRGLGFSVEDCRVLLSLYEDRNRASADVKQIAKTHLIEIERKIAELQSLQKTLSHLVDECQGDHRPHCPIINDLAG</sequence>
<protein>
    <submittedName>
        <fullName evidence="7">MerR family transcriptional regulator</fullName>
    </submittedName>
</protein>
<dbReference type="Pfam" id="PF09278">
    <property type="entry name" value="MerR-DNA-bind"/>
    <property type="match status" value="1"/>
</dbReference>
<evidence type="ECO:0000256" key="4">
    <source>
        <dbReference type="ARBA" id="ARBA00023125"/>
    </source>
</evidence>